<feature type="transmembrane region" description="Helical" evidence="2">
    <location>
        <begin position="254"/>
        <end position="280"/>
    </location>
</feature>
<dbReference type="RefSeq" id="XP_037224607.1">
    <property type="nucleotide sequence ID" value="XM_037359512.1"/>
</dbReference>
<sequence length="361" mass="39582">MDMEGIGTDSPPGTPVQQLAVQMSVVVLETLFYGIFLVLFFAMGYIRLHSRNSTRLGFGASFGRSPVELALFALLLLSTTHWTITLISFFSTFLGPGRDSVAAMIHASRNSPSLLRLQSTQNMLTLLSMAVGDAVIIHRLWVVYTHNLRIVIAPLAFWAGLIVTGFYVVVRLYINLPNAHKTVSGWITANWVLSAATCVYCTTFLACRVWTTCRESPGKRTGKLMASLVVLVESAAIWTSWMLVYIVLHEVHTVVQLAFNACVTSLLGIVNTSIYLRIAVGVSAAPPRPRPRPQSGITITQTEMNTRAPGTELATMTNDASLFGLSAVSSDPESSEYGLEYQYPNPIDSRRSSSVKYSYSL</sequence>
<protein>
    <submittedName>
        <fullName evidence="3">Uncharacterized protein</fullName>
    </submittedName>
</protein>
<dbReference type="GeneID" id="59342028"/>
<keyword evidence="2" id="KW-0812">Transmembrane</keyword>
<evidence type="ECO:0000256" key="1">
    <source>
        <dbReference type="SAM" id="MobiDB-lite"/>
    </source>
</evidence>
<reference evidence="3" key="1">
    <citation type="submission" date="2020-05" db="EMBL/GenBank/DDBJ databases">
        <title>Mycena genomes resolve the evolution of fungal bioluminescence.</title>
        <authorList>
            <person name="Tsai I.J."/>
        </authorList>
    </citation>
    <scope>NUCLEOTIDE SEQUENCE</scope>
    <source>
        <strain evidence="3">171206Taipei</strain>
    </source>
</reference>
<keyword evidence="2" id="KW-1133">Transmembrane helix</keyword>
<feature type="transmembrane region" description="Helical" evidence="2">
    <location>
        <begin position="123"/>
        <end position="144"/>
    </location>
</feature>
<feature type="region of interest" description="Disordered" evidence="1">
    <location>
        <begin position="327"/>
        <end position="361"/>
    </location>
</feature>
<gene>
    <name evidence="3" type="ORF">MIND_00263600</name>
</gene>
<evidence type="ECO:0000313" key="4">
    <source>
        <dbReference type="Proteomes" id="UP000636479"/>
    </source>
</evidence>
<evidence type="ECO:0000313" key="3">
    <source>
        <dbReference type="EMBL" id="KAF7312499.1"/>
    </source>
</evidence>
<keyword evidence="4" id="KW-1185">Reference proteome</keyword>
<proteinExistence type="predicted"/>
<feature type="transmembrane region" description="Helical" evidence="2">
    <location>
        <begin position="186"/>
        <end position="207"/>
    </location>
</feature>
<dbReference type="Proteomes" id="UP000636479">
    <property type="component" value="Unassembled WGS sequence"/>
</dbReference>
<feature type="transmembrane region" description="Helical" evidence="2">
    <location>
        <begin position="20"/>
        <end position="48"/>
    </location>
</feature>
<accession>A0A8H6T831</accession>
<feature type="transmembrane region" description="Helical" evidence="2">
    <location>
        <begin position="151"/>
        <end position="174"/>
    </location>
</feature>
<evidence type="ECO:0000256" key="2">
    <source>
        <dbReference type="SAM" id="Phobius"/>
    </source>
</evidence>
<keyword evidence="2" id="KW-0472">Membrane</keyword>
<dbReference type="AlphaFoldDB" id="A0A8H6T831"/>
<comment type="caution">
    <text evidence="3">The sequence shown here is derived from an EMBL/GenBank/DDBJ whole genome shotgun (WGS) entry which is preliminary data.</text>
</comment>
<feature type="compositionally biased region" description="Low complexity" evidence="1">
    <location>
        <begin position="352"/>
        <end position="361"/>
    </location>
</feature>
<feature type="transmembrane region" description="Helical" evidence="2">
    <location>
        <begin position="228"/>
        <end position="248"/>
    </location>
</feature>
<dbReference type="OrthoDB" id="3250682at2759"/>
<organism evidence="3 4">
    <name type="scientific">Mycena indigotica</name>
    <dbReference type="NCBI Taxonomy" id="2126181"/>
    <lineage>
        <taxon>Eukaryota</taxon>
        <taxon>Fungi</taxon>
        <taxon>Dikarya</taxon>
        <taxon>Basidiomycota</taxon>
        <taxon>Agaricomycotina</taxon>
        <taxon>Agaricomycetes</taxon>
        <taxon>Agaricomycetidae</taxon>
        <taxon>Agaricales</taxon>
        <taxon>Marasmiineae</taxon>
        <taxon>Mycenaceae</taxon>
        <taxon>Mycena</taxon>
    </lineage>
</organism>
<feature type="transmembrane region" description="Helical" evidence="2">
    <location>
        <begin position="69"/>
        <end position="90"/>
    </location>
</feature>
<dbReference type="EMBL" id="JACAZF010000002">
    <property type="protein sequence ID" value="KAF7312499.1"/>
    <property type="molecule type" value="Genomic_DNA"/>
</dbReference>
<name>A0A8H6T831_9AGAR</name>